<dbReference type="InterPro" id="IPR051119">
    <property type="entry name" value="Nematode_SR-like"/>
</dbReference>
<feature type="transmembrane region" description="Helical" evidence="6">
    <location>
        <begin position="62"/>
        <end position="79"/>
    </location>
</feature>
<evidence type="ECO:0000256" key="5">
    <source>
        <dbReference type="ARBA" id="ARBA00023136"/>
    </source>
</evidence>
<dbReference type="Proteomes" id="UP001152747">
    <property type="component" value="Unassembled WGS sequence"/>
</dbReference>
<evidence type="ECO:0000313" key="7">
    <source>
        <dbReference type="EMBL" id="CAI5443929.1"/>
    </source>
</evidence>
<comment type="caution">
    <text evidence="6">Lacks conserved residue(s) required for the propagation of feature annotation.</text>
</comment>
<dbReference type="GO" id="GO:0007606">
    <property type="term" value="P:sensory perception of chemical stimulus"/>
    <property type="evidence" value="ECO:0007669"/>
    <property type="project" value="UniProtKB-UniRule"/>
</dbReference>
<sequence length="280" mass="31919">MSTNSSNFFDSYPIECDVSYDPLLEFLKFFLQAIYLLPGSLIILKLLYIILFAQRSKYKNNYFFRFYVLDLLASFYNSFSDLIFGRFFIYITPLCGIIAPFFYDFSIFLQISNNLYNYCRALKSVTQILLTTNRMTCVMFPIFHQKIWKTSFKIVVSITLILPFFAIWNLIISRNYITETFGGFHVNHKNAISWASLSKFQLAFISVALVFTFLNTGYATCSIGHRTFDAIRTDPTTGKTATVTLQAGSYCECRATSQSSIQSLVSGAGISGVYNPKIIG</sequence>
<gene>
    <name evidence="7" type="ORF">CAMP_LOCUS6566</name>
</gene>
<evidence type="ECO:0000256" key="6">
    <source>
        <dbReference type="RuleBase" id="RU280813"/>
    </source>
</evidence>
<comment type="caution">
    <text evidence="7">The sequence shown here is derived from an EMBL/GenBank/DDBJ whole genome shotgun (WGS) entry which is preliminary data.</text>
</comment>
<feature type="transmembrane region" description="Helical" evidence="6">
    <location>
        <begin position="152"/>
        <end position="171"/>
    </location>
</feature>
<feature type="transmembrane region" description="Helical" evidence="6">
    <location>
        <begin position="29"/>
        <end position="50"/>
    </location>
</feature>
<proteinExistence type="inferred from homology"/>
<dbReference type="PANTHER" id="PTHR31627">
    <property type="entry name" value="SERPENTINE RECEPTOR CLASS GAMMA-RELATED"/>
    <property type="match status" value="1"/>
</dbReference>
<evidence type="ECO:0000256" key="3">
    <source>
        <dbReference type="ARBA" id="ARBA00022692"/>
    </source>
</evidence>
<keyword evidence="8" id="KW-1185">Reference proteome</keyword>
<name>A0A9P1IEP9_9PELO</name>
<dbReference type="AlphaFoldDB" id="A0A9P1IEP9"/>
<evidence type="ECO:0000313" key="8">
    <source>
        <dbReference type="Proteomes" id="UP001152747"/>
    </source>
</evidence>
<dbReference type="OrthoDB" id="5849685at2759"/>
<evidence type="ECO:0000256" key="1">
    <source>
        <dbReference type="ARBA" id="ARBA00004141"/>
    </source>
</evidence>
<comment type="similarity">
    <text evidence="2 6">Belongs to the nematode receptor-like protein srg family.</text>
</comment>
<dbReference type="PANTHER" id="PTHR31627:SF43">
    <property type="entry name" value="SERPENTINE RECEPTOR CLASS GAMMA-15"/>
    <property type="match status" value="1"/>
</dbReference>
<accession>A0A9P1IEP9</accession>
<reference evidence="7" key="1">
    <citation type="submission" date="2022-11" db="EMBL/GenBank/DDBJ databases">
        <authorList>
            <person name="Kikuchi T."/>
        </authorList>
    </citation>
    <scope>NUCLEOTIDE SEQUENCE</scope>
    <source>
        <strain evidence="7">PS1010</strain>
    </source>
</reference>
<dbReference type="InterPro" id="IPR000609">
    <property type="entry name" value="7TM_GPCR_serpentine_rcpt_Srg"/>
</dbReference>
<organism evidence="7 8">
    <name type="scientific">Caenorhabditis angaria</name>
    <dbReference type="NCBI Taxonomy" id="860376"/>
    <lineage>
        <taxon>Eukaryota</taxon>
        <taxon>Metazoa</taxon>
        <taxon>Ecdysozoa</taxon>
        <taxon>Nematoda</taxon>
        <taxon>Chromadorea</taxon>
        <taxon>Rhabditida</taxon>
        <taxon>Rhabditina</taxon>
        <taxon>Rhabditomorpha</taxon>
        <taxon>Rhabditoidea</taxon>
        <taxon>Rhabditidae</taxon>
        <taxon>Peloderinae</taxon>
        <taxon>Caenorhabditis</taxon>
    </lineage>
</organism>
<evidence type="ECO:0000256" key="4">
    <source>
        <dbReference type="ARBA" id="ARBA00022989"/>
    </source>
</evidence>
<keyword evidence="4 6" id="KW-1133">Transmembrane helix</keyword>
<evidence type="ECO:0000256" key="2">
    <source>
        <dbReference type="ARBA" id="ARBA00005692"/>
    </source>
</evidence>
<dbReference type="Pfam" id="PF02118">
    <property type="entry name" value="Srg"/>
    <property type="match status" value="1"/>
</dbReference>
<keyword evidence="3 6" id="KW-0812">Transmembrane</keyword>
<feature type="transmembrane region" description="Helical" evidence="6">
    <location>
        <begin position="85"/>
        <end position="103"/>
    </location>
</feature>
<dbReference type="PRINTS" id="PR00698">
    <property type="entry name" value="TMPROTEINSRG"/>
</dbReference>
<dbReference type="GO" id="GO:0016020">
    <property type="term" value="C:membrane"/>
    <property type="evidence" value="ECO:0007669"/>
    <property type="project" value="UniProtKB-SubCell"/>
</dbReference>
<keyword evidence="5 6" id="KW-0472">Membrane</keyword>
<comment type="subcellular location">
    <subcellularLocation>
        <location evidence="1">Membrane</location>
        <topology evidence="1">Multi-pass membrane protein</topology>
    </subcellularLocation>
</comment>
<dbReference type="GO" id="GO:0004888">
    <property type="term" value="F:transmembrane signaling receptor activity"/>
    <property type="evidence" value="ECO:0007669"/>
    <property type="project" value="InterPro"/>
</dbReference>
<dbReference type="EMBL" id="CANHGI010000003">
    <property type="protein sequence ID" value="CAI5443929.1"/>
    <property type="molecule type" value="Genomic_DNA"/>
</dbReference>
<feature type="transmembrane region" description="Helical" evidence="6">
    <location>
        <begin position="191"/>
        <end position="214"/>
    </location>
</feature>
<protein>
    <recommendedName>
        <fullName evidence="6">Serpentine receptor class gamma</fullName>
    </recommendedName>
</protein>